<dbReference type="Proteomes" id="UP000235145">
    <property type="component" value="Unassembled WGS sequence"/>
</dbReference>
<name>A0A9R1X940_LACSA</name>
<evidence type="ECO:0000256" key="1">
    <source>
        <dbReference type="SAM" id="MobiDB-lite"/>
    </source>
</evidence>
<proteinExistence type="predicted"/>
<keyword evidence="2" id="KW-0812">Transmembrane</keyword>
<feature type="compositionally biased region" description="Basic residues" evidence="1">
    <location>
        <begin position="38"/>
        <end position="49"/>
    </location>
</feature>
<dbReference type="PANTHER" id="PTHR33116">
    <property type="entry name" value="REVERSE TRANSCRIPTASE ZINC-BINDING DOMAIN-CONTAINING PROTEIN-RELATED-RELATED"/>
    <property type="match status" value="1"/>
</dbReference>
<keyword evidence="2" id="KW-1133">Transmembrane helix</keyword>
<dbReference type="AlphaFoldDB" id="A0A9R1X940"/>
<dbReference type="PANTHER" id="PTHR33116:SF79">
    <property type="entry name" value="REVERSE TRANSCRIPTASE DOMAIN, ZINC FINGER, CCHC-TYPE-RELATED"/>
    <property type="match status" value="1"/>
</dbReference>
<keyword evidence="4" id="KW-1185">Reference proteome</keyword>
<reference evidence="3 4" key="1">
    <citation type="journal article" date="2017" name="Nat. Commun.">
        <title>Genome assembly with in vitro proximity ligation data and whole-genome triplication in lettuce.</title>
        <authorList>
            <person name="Reyes-Chin-Wo S."/>
            <person name="Wang Z."/>
            <person name="Yang X."/>
            <person name="Kozik A."/>
            <person name="Arikit S."/>
            <person name="Song C."/>
            <person name="Xia L."/>
            <person name="Froenicke L."/>
            <person name="Lavelle D.O."/>
            <person name="Truco M.J."/>
            <person name="Xia R."/>
            <person name="Zhu S."/>
            <person name="Xu C."/>
            <person name="Xu H."/>
            <person name="Xu X."/>
            <person name="Cox K."/>
            <person name="Korf I."/>
            <person name="Meyers B.C."/>
            <person name="Michelmore R.W."/>
        </authorList>
    </citation>
    <scope>NUCLEOTIDE SEQUENCE [LARGE SCALE GENOMIC DNA]</scope>
    <source>
        <strain evidence="4">cv. Salinas</strain>
        <tissue evidence="3">Seedlings</tissue>
    </source>
</reference>
<evidence type="ECO:0000313" key="3">
    <source>
        <dbReference type="EMBL" id="KAJ0203976.1"/>
    </source>
</evidence>
<evidence type="ECO:0000256" key="2">
    <source>
        <dbReference type="SAM" id="Phobius"/>
    </source>
</evidence>
<sequence length="169" mass="20019">MERKHRSKVFTVACTLRSVRMLKTQHVPQGIEGESMRKKGKKKDKKSTKNKLPDMKMGSKECSKSRLYHYMCLYGLEVELAQTLMFLTSFNVMSLPFSYIGIPNGVGWWVFVDRFYKRLSRWKYKLLSFGGRLILLKYVLGSLGIYYMFFFKLPNIVCCTSKRLRERFY</sequence>
<comment type="caution">
    <text evidence="3">The sequence shown here is derived from an EMBL/GenBank/DDBJ whole genome shotgun (WGS) entry which is preliminary data.</text>
</comment>
<accession>A0A9R1X940</accession>
<feature type="region of interest" description="Disordered" evidence="1">
    <location>
        <begin position="30"/>
        <end position="57"/>
    </location>
</feature>
<gene>
    <name evidence="3" type="ORF">LSAT_V11C500272430</name>
</gene>
<evidence type="ECO:0000313" key="4">
    <source>
        <dbReference type="Proteomes" id="UP000235145"/>
    </source>
</evidence>
<organism evidence="3 4">
    <name type="scientific">Lactuca sativa</name>
    <name type="common">Garden lettuce</name>
    <dbReference type="NCBI Taxonomy" id="4236"/>
    <lineage>
        <taxon>Eukaryota</taxon>
        <taxon>Viridiplantae</taxon>
        <taxon>Streptophyta</taxon>
        <taxon>Embryophyta</taxon>
        <taxon>Tracheophyta</taxon>
        <taxon>Spermatophyta</taxon>
        <taxon>Magnoliopsida</taxon>
        <taxon>eudicotyledons</taxon>
        <taxon>Gunneridae</taxon>
        <taxon>Pentapetalae</taxon>
        <taxon>asterids</taxon>
        <taxon>campanulids</taxon>
        <taxon>Asterales</taxon>
        <taxon>Asteraceae</taxon>
        <taxon>Cichorioideae</taxon>
        <taxon>Cichorieae</taxon>
        <taxon>Lactucinae</taxon>
        <taxon>Lactuca</taxon>
    </lineage>
</organism>
<feature type="transmembrane region" description="Helical" evidence="2">
    <location>
        <begin position="93"/>
        <end position="112"/>
    </location>
</feature>
<keyword evidence="2" id="KW-0472">Membrane</keyword>
<dbReference type="EMBL" id="NBSK02000005">
    <property type="protein sequence ID" value="KAJ0203976.1"/>
    <property type="molecule type" value="Genomic_DNA"/>
</dbReference>
<feature type="transmembrane region" description="Helical" evidence="2">
    <location>
        <begin position="133"/>
        <end position="151"/>
    </location>
</feature>
<protein>
    <submittedName>
        <fullName evidence="3">Uncharacterized protein</fullName>
    </submittedName>
</protein>